<keyword evidence="2" id="KW-1185">Reference proteome</keyword>
<proteinExistence type="predicted"/>
<evidence type="ECO:0008006" key="3">
    <source>
        <dbReference type="Google" id="ProtNLM"/>
    </source>
</evidence>
<dbReference type="AlphaFoldDB" id="A0AAD4QSA6"/>
<dbReference type="EMBL" id="JAKKPZ010000391">
    <property type="protein sequence ID" value="KAI1695576.1"/>
    <property type="molecule type" value="Genomic_DNA"/>
</dbReference>
<dbReference type="Proteomes" id="UP001201812">
    <property type="component" value="Unassembled WGS sequence"/>
</dbReference>
<name>A0AAD4QSA6_9BILA</name>
<sequence>MDNGTMVEAFKYLNYTQLAKKSLVSKRFCNLIRTNRKYLARLYVNFIRMDSVRPVPAAIKVFNKELSTEAYNEWAICNNYSKQVPHQDQVATMQSQQNVSSGYQLRAFAHYKDETNCELLDRTTVFHAEAELNHENWPLFQHFVRLIADPFIYIHHMELTYQNDVLNLLDGAINSDRRLQFFDGLIILLKISISENNVHLLVWY</sequence>
<evidence type="ECO:0000313" key="2">
    <source>
        <dbReference type="Proteomes" id="UP001201812"/>
    </source>
</evidence>
<reference evidence="1" key="1">
    <citation type="submission" date="2022-01" db="EMBL/GenBank/DDBJ databases">
        <title>Genome Sequence Resource for Two Populations of Ditylenchus destructor, the Migratory Endoparasitic Phytonematode.</title>
        <authorList>
            <person name="Zhang H."/>
            <person name="Lin R."/>
            <person name="Xie B."/>
        </authorList>
    </citation>
    <scope>NUCLEOTIDE SEQUENCE</scope>
    <source>
        <strain evidence="1">BazhouSP</strain>
    </source>
</reference>
<evidence type="ECO:0000313" key="1">
    <source>
        <dbReference type="EMBL" id="KAI1695576.1"/>
    </source>
</evidence>
<gene>
    <name evidence="1" type="ORF">DdX_19514</name>
</gene>
<protein>
    <recommendedName>
        <fullName evidence="3">F-box domain-containing protein</fullName>
    </recommendedName>
</protein>
<comment type="caution">
    <text evidence="1">The sequence shown here is derived from an EMBL/GenBank/DDBJ whole genome shotgun (WGS) entry which is preliminary data.</text>
</comment>
<accession>A0AAD4QSA6</accession>
<organism evidence="1 2">
    <name type="scientific">Ditylenchus destructor</name>
    <dbReference type="NCBI Taxonomy" id="166010"/>
    <lineage>
        <taxon>Eukaryota</taxon>
        <taxon>Metazoa</taxon>
        <taxon>Ecdysozoa</taxon>
        <taxon>Nematoda</taxon>
        <taxon>Chromadorea</taxon>
        <taxon>Rhabditida</taxon>
        <taxon>Tylenchina</taxon>
        <taxon>Tylenchomorpha</taxon>
        <taxon>Sphaerularioidea</taxon>
        <taxon>Anguinidae</taxon>
        <taxon>Anguininae</taxon>
        <taxon>Ditylenchus</taxon>
    </lineage>
</organism>